<organism evidence="6 7">
    <name type="scientific">Metabacillus fastidiosus</name>
    <dbReference type="NCBI Taxonomy" id="1458"/>
    <lineage>
        <taxon>Bacteria</taxon>
        <taxon>Bacillati</taxon>
        <taxon>Bacillota</taxon>
        <taxon>Bacilli</taxon>
        <taxon>Bacillales</taxon>
        <taxon>Bacillaceae</taxon>
        <taxon>Metabacillus</taxon>
    </lineage>
</organism>
<feature type="domain" description="Pyrroline-5-carboxylate reductase catalytic N-terminal" evidence="4">
    <location>
        <begin position="6"/>
        <end position="102"/>
    </location>
</feature>
<proteinExistence type="inferred from homology"/>
<comment type="subcellular location">
    <subcellularLocation>
        <location evidence="2">Cytoplasm</location>
    </subcellularLocation>
</comment>
<comment type="caution">
    <text evidence="6">The sequence shown here is derived from an EMBL/GenBank/DDBJ whole genome shotgun (WGS) entry which is preliminary data.</text>
</comment>
<dbReference type="InterPro" id="IPR029036">
    <property type="entry name" value="P5CR_dimer"/>
</dbReference>
<evidence type="ECO:0000256" key="1">
    <source>
        <dbReference type="ARBA" id="ARBA00005525"/>
    </source>
</evidence>
<name>A0ABU6P2S3_9BACI</name>
<feature type="domain" description="Pyrroline-5-carboxylate reductase dimerisation" evidence="5">
    <location>
        <begin position="165"/>
        <end position="268"/>
    </location>
</feature>
<keyword evidence="2" id="KW-0963">Cytoplasm</keyword>
<dbReference type="HAMAP" id="MF_01925">
    <property type="entry name" value="P5C_reductase"/>
    <property type="match status" value="1"/>
</dbReference>
<evidence type="ECO:0000259" key="5">
    <source>
        <dbReference type="Pfam" id="PF14748"/>
    </source>
</evidence>
<dbReference type="Gene3D" id="1.10.3730.10">
    <property type="entry name" value="ProC C-terminal domain-like"/>
    <property type="match status" value="1"/>
</dbReference>
<comment type="similarity">
    <text evidence="1 2">Belongs to the pyrroline-5-carboxylate reductase family.</text>
</comment>
<comment type="catalytic activity">
    <reaction evidence="2">
        <text>L-proline + NADP(+) = (S)-1-pyrroline-5-carboxylate + NADPH + 2 H(+)</text>
        <dbReference type="Rhea" id="RHEA:14109"/>
        <dbReference type="ChEBI" id="CHEBI:15378"/>
        <dbReference type="ChEBI" id="CHEBI:17388"/>
        <dbReference type="ChEBI" id="CHEBI:57783"/>
        <dbReference type="ChEBI" id="CHEBI:58349"/>
        <dbReference type="ChEBI" id="CHEBI:60039"/>
        <dbReference type="EC" id="1.5.1.2"/>
    </reaction>
</comment>
<keyword evidence="2" id="KW-0521">NADP</keyword>
<protein>
    <recommendedName>
        <fullName evidence="2 3">Pyrroline-5-carboxylate reductase</fullName>
        <shortName evidence="2">P5C reductase</shortName>
        <shortName evidence="2">P5CR</shortName>
        <ecNumber evidence="2 3">1.5.1.2</ecNumber>
    </recommendedName>
    <alternativeName>
        <fullName evidence="2">PCA reductase</fullName>
    </alternativeName>
</protein>
<dbReference type="NCBIfam" id="TIGR00112">
    <property type="entry name" value="proC"/>
    <property type="match status" value="1"/>
</dbReference>
<keyword evidence="7" id="KW-1185">Reference proteome</keyword>
<dbReference type="PANTHER" id="PTHR11645:SF49">
    <property type="entry name" value="PYRROLINE-5-CARBOXYLATE REDUCTASE 1"/>
    <property type="match status" value="1"/>
</dbReference>
<dbReference type="InterPro" id="IPR036291">
    <property type="entry name" value="NAD(P)-bd_dom_sf"/>
</dbReference>
<dbReference type="InterPro" id="IPR000304">
    <property type="entry name" value="Pyrroline-COOH_reductase"/>
</dbReference>
<comment type="pathway">
    <text evidence="2">Amino-acid biosynthesis; L-proline biosynthesis; L-proline from L-glutamate 5-semialdehyde: step 1/1.</text>
</comment>
<dbReference type="RefSeq" id="WP_328015820.1">
    <property type="nucleotide sequence ID" value="NZ_JARTFS010000018.1"/>
</dbReference>
<dbReference type="InterPro" id="IPR008927">
    <property type="entry name" value="6-PGluconate_DH-like_C_sf"/>
</dbReference>
<keyword evidence="2" id="KW-0641">Proline biosynthesis</keyword>
<evidence type="ECO:0000259" key="4">
    <source>
        <dbReference type="Pfam" id="PF03807"/>
    </source>
</evidence>
<keyword evidence="2 6" id="KW-0560">Oxidoreductase</keyword>
<dbReference type="PANTHER" id="PTHR11645">
    <property type="entry name" value="PYRROLINE-5-CARBOXYLATE REDUCTASE"/>
    <property type="match status" value="1"/>
</dbReference>
<gene>
    <name evidence="2 6" type="primary">proC</name>
    <name evidence="6" type="ORF">P9271_20295</name>
</gene>
<accession>A0ABU6P2S3</accession>
<dbReference type="SUPFAM" id="SSF48179">
    <property type="entry name" value="6-phosphogluconate dehydrogenase C-terminal domain-like"/>
    <property type="match status" value="1"/>
</dbReference>
<dbReference type="EC" id="1.5.1.2" evidence="2 3"/>
<evidence type="ECO:0000313" key="7">
    <source>
        <dbReference type="Proteomes" id="UP001342826"/>
    </source>
</evidence>
<dbReference type="SUPFAM" id="SSF51735">
    <property type="entry name" value="NAD(P)-binding Rossmann-fold domains"/>
    <property type="match status" value="1"/>
</dbReference>
<dbReference type="GO" id="GO:0004735">
    <property type="term" value="F:pyrroline-5-carboxylate reductase activity"/>
    <property type="evidence" value="ECO:0007669"/>
    <property type="project" value="UniProtKB-EC"/>
</dbReference>
<comment type="function">
    <text evidence="2">Catalyzes the reduction of 1-pyrroline-5-carboxylate (PCA) to L-proline.</text>
</comment>
<keyword evidence="2" id="KW-0028">Amino-acid biosynthesis</keyword>
<dbReference type="Pfam" id="PF14748">
    <property type="entry name" value="P5CR_dimer"/>
    <property type="match status" value="1"/>
</dbReference>
<evidence type="ECO:0000256" key="2">
    <source>
        <dbReference type="HAMAP-Rule" id="MF_01925"/>
    </source>
</evidence>
<dbReference type="InterPro" id="IPR028939">
    <property type="entry name" value="P5C_Rdtase_cat_N"/>
</dbReference>
<dbReference type="Gene3D" id="3.40.50.720">
    <property type="entry name" value="NAD(P)-binding Rossmann-like Domain"/>
    <property type="match status" value="1"/>
</dbReference>
<sequence>MLQKTTIAFLGAGSMAEAMISGIVNEGIVPANQIIVTNRSNEERLKELKQKYGIRGMKREDLQFEQIDLFILAMKPKDIDNVLLSLKDSLKENHLLLSVLAGVTTSYMENILHEGQQVIRVMPNTSSAIGESATAISKGSSVTEANIQLTKQLLESIGKVYEIEEDKMDIFTGLAGSGPAYFYYLMEQMESVAAEAGLHVETAREMIAQTILGAAKMVQISGKTPAALRENVTSPNGTTAAGLKALAEHGGGEAISQAAKQAARRSKEISSQFIEKVKVTN</sequence>
<evidence type="ECO:0000313" key="6">
    <source>
        <dbReference type="EMBL" id="MED4403654.1"/>
    </source>
</evidence>
<comment type="catalytic activity">
    <reaction evidence="2">
        <text>L-proline + NAD(+) = (S)-1-pyrroline-5-carboxylate + NADH + 2 H(+)</text>
        <dbReference type="Rhea" id="RHEA:14105"/>
        <dbReference type="ChEBI" id="CHEBI:15378"/>
        <dbReference type="ChEBI" id="CHEBI:17388"/>
        <dbReference type="ChEBI" id="CHEBI:57540"/>
        <dbReference type="ChEBI" id="CHEBI:57945"/>
        <dbReference type="ChEBI" id="CHEBI:60039"/>
        <dbReference type="EC" id="1.5.1.2"/>
    </reaction>
</comment>
<dbReference type="Pfam" id="PF03807">
    <property type="entry name" value="F420_oxidored"/>
    <property type="match status" value="1"/>
</dbReference>
<dbReference type="Proteomes" id="UP001342826">
    <property type="component" value="Unassembled WGS sequence"/>
</dbReference>
<evidence type="ECO:0000256" key="3">
    <source>
        <dbReference type="NCBIfam" id="TIGR00112"/>
    </source>
</evidence>
<dbReference type="EMBL" id="JARTFS010000018">
    <property type="protein sequence ID" value="MED4403654.1"/>
    <property type="molecule type" value="Genomic_DNA"/>
</dbReference>
<dbReference type="PIRSF" id="PIRSF000193">
    <property type="entry name" value="Pyrrol-5-carb_rd"/>
    <property type="match status" value="1"/>
</dbReference>
<reference evidence="6 7" key="1">
    <citation type="submission" date="2023-03" db="EMBL/GenBank/DDBJ databases">
        <title>Bacillus Genome Sequencing.</title>
        <authorList>
            <person name="Dunlap C."/>
        </authorList>
    </citation>
    <scope>NUCLEOTIDE SEQUENCE [LARGE SCALE GENOMIC DNA]</scope>
    <source>
        <strain evidence="6 7">NRS-1717</strain>
    </source>
</reference>